<proteinExistence type="predicted"/>
<accession>A0A8J2M499</accession>
<name>A0A8J2M499_9BILA</name>
<feature type="coiled-coil region" evidence="1">
    <location>
        <begin position="268"/>
        <end position="313"/>
    </location>
</feature>
<dbReference type="EMBL" id="CAKAEH010001331">
    <property type="protein sequence ID" value="CAG9534797.1"/>
    <property type="molecule type" value="Genomic_DNA"/>
</dbReference>
<protein>
    <submittedName>
        <fullName evidence="2">Uncharacterized protein</fullName>
    </submittedName>
</protein>
<comment type="caution">
    <text evidence="2">The sequence shown here is derived from an EMBL/GenBank/DDBJ whole genome shotgun (WGS) entry which is preliminary data.</text>
</comment>
<sequence>MLLRESKSTSEELKVHSGMLETEGFERFAFSHVANTSPSVLELSELLEKQNQVLSALLAELETCKSEVLILRNKSSQQISDKKRTHAENSFKEVSKIGEILPDGSEKSPILEGFLEKMEVILLKAENLSHELDVKKTELSNAVEMHSLTQAQIDHLNKSMEKERETMINEFSKLNDFLVDKTRECDNLNVENSMVKAQLRMLKDSVAAKEKLVSDLTKATAKELAKREEEDKVLATRLSVLADENMTLRTSLLTLGANELSPQSKKLLKQQQDFIETLKSECEILMNRLMRERDEHRKERRKLRRQIRTLNARLECLISGKQEITDV</sequence>
<keyword evidence="3" id="KW-1185">Reference proteome</keyword>
<dbReference type="AlphaFoldDB" id="A0A8J2M499"/>
<dbReference type="OrthoDB" id="5832107at2759"/>
<evidence type="ECO:0000256" key="1">
    <source>
        <dbReference type="SAM" id="Coils"/>
    </source>
</evidence>
<organism evidence="2 3">
    <name type="scientific">Cercopithifilaria johnstoni</name>
    <dbReference type="NCBI Taxonomy" id="2874296"/>
    <lineage>
        <taxon>Eukaryota</taxon>
        <taxon>Metazoa</taxon>
        <taxon>Ecdysozoa</taxon>
        <taxon>Nematoda</taxon>
        <taxon>Chromadorea</taxon>
        <taxon>Rhabditida</taxon>
        <taxon>Spirurina</taxon>
        <taxon>Spiruromorpha</taxon>
        <taxon>Filarioidea</taxon>
        <taxon>Onchocercidae</taxon>
        <taxon>Cercopithifilaria</taxon>
    </lineage>
</organism>
<evidence type="ECO:0000313" key="3">
    <source>
        <dbReference type="Proteomes" id="UP000746747"/>
    </source>
</evidence>
<reference evidence="2" key="1">
    <citation type="submission" date="2021-09" db="EMBL/GenBank/DDBJ databases">
        <authorList>
            <consortium name="Pathogen Informatics"/>
        </authorList>
    </citation>
    <scope>NUCLEOTIDE SEQUENCE</scope>
</reference>
<dbReference type="Proteomes" id="UP000746747">
    <property type="component" value="Unassembled WGS sequence"/>
</dbReference>
<evidence type="ECO:0000313" key="2">
    <source>
        <dbReference type="EMBL" id="CAG9534797.1"/>
    </source>
</evidence>
<gene>
    <name evidence="2" type="ORF">CJOHNSTONI_LOCUS4901</name>
</gene>
<keyword evidence="1" id="KW-0175">Coiled coil</keyword>